<dbReference type="OrthoDB" id="3242741at2"/>
<comment type="caution">
    <text evidence="4">The sequence shown here is derived from an EMBL/GenBank/DDBJ whole genome shotgun (WGS) entry which is preliminary data.</text>
</comment>
<dbReference type="RefSeq" id="WP_150354528.1">
    <property type="nucleotide sequence ID" value="NZ_RZNZ01000016.1"/>
</dbReference>
<keyword evidence="2" id="KW-0812">Transmembrane</keyword>
<keyword evidence="6" id="KW-1185">Reference proteome</keyword>
<keyword evidence="2" id="KW-0472">Membrane</keyword>
<accession>A0A5J5DT59</accession>
<feature type="transmembrane region" description="Helical" evidence="2">
    <location>
        <begin position="121"/>
        <end position="141"/>
    </location>
</feature>
<dbReference type="EMBL" id="RZNZ01000016">
    <property type="protein sequence ID" value="KAA8818213.1"/>
    <property type="molecule type" value="Genomic_DNA"/>
</dbReference>
<dbReference type="AlphaFoldDB" id="A0A5J5DT59"/>
<organism evidence="4 5">
    <name type="scientific">Bifidobacterium vespertilionis</name>
    <dbReference type="NCBI Taxonomy" id="2562524"/>
    <lineage>
        <taxon>Bacteria</taxon>
        <taxon>Bacillati</taxon>
        <taxon>Actinomycetota</taxon>
        <taxon>Actinomycetes</taxon>
        <taxon>Bifidobacteriales</taxon>
        <taxon>Bifidobacteriaceae</taxon>
        <taxon>Bifidobacterium</taxon>
    </lineage>
</organism>
<evidence type="ECO:0000256" key="1">
    <source>
        <dbReference type="SAM" id="MobiDB-lite"/>
    </source>
</evidence>
<dbReference type="Proteomes" id="UP000345527">
    <property type="component" value="Unassembled WGS sequence"/>
</dbReference>
<evidence type="ECO:0000313" key="3">
    <source>
        <dbReference type="EMBL" id="KAA8818213.1"/>
    </source>
</evidence>
<protein>
    <submittedName>
        <fullName evidence="4">Tripartite tricarboxylate transporter TctB family protein</fullName>
    </submittedName>
</protein>
<dbReference type="EMBL" id="RZOA01000017">
    <property type="protein sequence ID" value="KAA8822378.1"/>
    <property type="molecule type" value="Genomic_DNA"/>
</dbReference>
<dbReference type="Proteomes" id="UP000374630">
    <property type="component" value="Unassembled WGS sequence"/>
</dbReference>
<proteinExistence type="predicted"/>
<sequence length="159" mass="17684">MPNRAERRAAAKRERRGIPQQYDQTRGRQRAGMVDEYALQAKSQRLQDGTDTEGPWKPTAKTTDVDEEITYNTNPDYRNPSKGLSAPSNARGWFRIVSWVLIALSVIGFFVIMWLPNGAPIWATLTVSIVFAIGVLSLFFVAAKSTRENPNVDANGTAV</sequence>
<name>A0A5J5DT59_9BIFI</name>
<evidence type="ECO:0000313" key="5">
    <source>
        <dbReference type="Proteomes" id="UP000345527"/>
    </source>
</evidence>
<feature type="compositionally biased region" description="Basic and acidic residues" evidence="1">
    <location>
        <begin position="1"/>
        <end position="12"/>
    </location>
</feature>
<feature type="region of interest" description="Disordered" evidence="1">
    <location>
        <begin position="43"/>
        <end position="62"/>
    </location>
</feature>
<keyword evidence="2" id="KW-1133">Transmembrane helix</keyword>
<feature type="region of interest" description="Disordered" evidence="1">
    <location>
        <begin position="1"/>
        <end position="34"/>
    </location>
</feature>
<evidence type="ECO:0000313" key="4">
    <source>
        <dbReference type="EMBL" id="KAA8822378.1"/>
    </source>
</evidence>
<gene>
    <name evidence="4" type="ORF">EM848_08620</name>
    <name evidence="3" type="ORF">EMO90_10285</name>
</gene>
<feature type="transmembrane region" description="Helical" evidence="2">
    <location>
        <begin position="92"/>
        <end position="115"/>
    </location>
</feature>
<evidence type="ECO:0000313" key="6">
    <source>
        <dbReference type="Proteomes" id="UP000374630"/>
    </source>
</evidence>
<reference evidence="5 6" key="1">
    <citation type="journal article" date="2019" name="Syst. Appl. Microbiol.">
        <title>Characterization of Bifidobacterium species in feaces of the Egyptian fruit bat: Description of B. vespertilionis sp. nov. and B. rousetti sp. nov.</title>
        <authorList>
            <person name="Modesto M."/>
            <person name="Satti M."/>
            <person name="Watanabe K."/>
            <person name="Puglisi E."/>
            <person name="Morelli L."/>
            <person name="Huang C.-H."/>
            <person name="Liou J.-S."/>
            <person name="Miyashita M."/>
            <person name="Tamura T."/>
            <person name="Saito S."/>
            <person name="Mori K."/>
            <person name="Huang L."/>
            <person name="Sciavilla P."/>
            <person name="Sandri C."/>
            <person name="Spiezio C."/>
            <person name="Vitali F."/>
            <person name="Cavalieri D."/>
            <person name="Perpetuini G."/>
            <person name="Tofalo R."/>
            <person name="Bonetti A."/>
            <person name="Arita M."/>
            <person name="Mattarelli P."/>
        </authorList>
    </citation>
    <scope>NUCLEOTIDE SEQUENCE [LARGE SCALE GENOMIC DNA]</scope>
    <source>
        <strain evidence="3 6">RST16</strain>
        <strain evidence="4 5">RST8</strain>
    </source>
</reference>
<evidence type="ECO:0000256" key="2">
    <source>
        <dbReference type="SAM" id="Phobius"/>
    </source>
</evidence>